<dbReference type="KEGG" id="hth:HTH_1470"/>
<evidence type="ECO:0000313" key="2">
    <source>
        <dbReference type="EMBL" id="BAI69920.1"/>
    </source>
</evidence>
<evidence type="ECO:0000259" key="1">
    <source>
        <dbReference type="Pfam" id="PF00156"/>
    </source>
</evidence>
<dbReference type="EMBL" id="AP011112">
    <property type="protein sequence ID" value="BAI69920.1"/>
    <property type="molecule type" value="Genomic_DNA"/>
</dbReference>
<keyword evidence="2" id="KW-0808">Transferase</keyword>
<dbReference type="Gene3D" id="3.30.1310.20">
    <property type="entry name" value="PRTase-like"/>
    <property type="match status" value="1"/>
</dbReference>
<accession>D3DJB8</accession>
<dbReference type="GO" id="GO:0016757">
    <property type="term" value="F:glycosyltransferase activity"/>
    <property type="evidence" value="ECO:0007669"/>
    <property type="project" value="UniProtKB-KW"/>
</dbReference>
<dbReference type="Proteomes" id="UP000002574">
    <property type="component" value="Chromosome"/>
</dbReference>
<keyword evidence="3" id="KW-1185">Reference proteome</keyword>
<sequence length="213" mass="23955">MVFSDRVSAGILLGEYIKDKIDRELNPIVLGIPRGGVVVAKEVARVLSLPMSLLIVRKLGVPQNPELAFGAIDPDGEVYLDRKTVGYFKISEDAIKQVAQEELKKIRERERNFLKGKMPEVRDREVIVVDDGIATGYTVIAGVNFVKRKGAVKVLVASPVCPTDTIRKIKEYADEVYCYYESDEPSFAVGMFYRDFHEVRDEEVMELLKNGVL</sequence>
<keyword evidence="2" id="KW-0328">Glycosyltransferase</keyword>
<dbReference type="KEGG" id="hte:Hydth_1458"/>
<dbReference type="SUPFAM" id="SSF53271">
    <property type="entry name" value="PRTase-like"/>
    <property type="match status" value="1"/>
</dbReference>
<dbReference type="OrthoDB" id="9810066at2"/>
<dbReference type="AlphaFoldDB" id="D3DJB8"/>
<dbReference type="CDD" id="cd06223">
    <property type="entry name" value="PRTases_typeI"/>
    <property type="match status" value="1"/>
</dbReference>
<organism evidence="2 3">
    <name type="scientific">Hydrogenobacter thermophilus (strain DSM 6534 / IAM 12695 / TK-6)</name>
    <dbReference type="NCBI Taxonomy" id="608538"/>
    <lineage>
        <taxon>Bacteria</taxon>
        <taxon>Pseudomonadati</taxon>
        <taxon>Aquificota</taxon>
        <taxon>Aquificia</taxon>
        <taxon>Aquificales</taxon>
        <taxon>Aquificaceae</taxon>
        <taxon>Hydrogenobacter</taxon>
    </lineage>
</organism>
<feature type="domain" description="Phosphoribosyltransferase" evidence="1">
    <location>
        <begin position="16"/>
        <end position="183"/>
    </location>
</feature>
<reference evidence="2 3" key="1">
    <citation type="journal article" date="2010" name="J. Bacteriol.">
        <title>Complete genome sequence of the thermophilic, obligately chemolithoautotrophic hydrogen-oxidizing bacterium Hydrogenobacter thermophilus TK-6.</title>
        <authorList>
            <person name="Arai H."/>
            <person name="Kanbe H."/>
            <person name="Ishii M."/>
            <person name="Igarashi Y."/>
        </authorList>
    </citation>
    <scope>NUCLEOTIDE SEQUENCE [LARGE SCALE GENOMIC DNA]</scope>
    <source>
        <strain evidence="3">DSM 6534 / IAM 12695 / TK-6 [Tokyo]</strain>
    </source>
</reference>
<protein>
    <submittedName>
        <fullName evidence="2">Phosphoribosyltransferase</fullName>
    </submittedName>
</protein>
<evidence type="ECO:0000313" key="3">
    <source>
        <dbReference type="Proteomes" id="UP000002574"/>
    </source>
</evidence>
<name>D3DJB8_HYDTT</name>
<gene>
    <name evidence="2" type="ordered locus">HTH_1470</name>
</gene>
<dbReference type="STRING" id="608538.HTH_1470"/>
<dbReference type="InterPro" id="IPR029057">
    <property type="entry name" value="PRTase-like"/>
</dbReference>
<dbReference type="RefSeq" id="WP_012964100.1">
    <property type="nucleotide sequence ID" value="NC_013799.1"/>
</dbReference>
<dbReference type="eggNOG" id="COG1926">
    <property type="taxonomic scope" value="Bacteria"/>
</dbReference>
<dbReference type="Gene3D" id="3.40.50.2020">
    <property type="match status" value="1"/>
</dbReference>
<proteinExistence type="predicted"/>
<dbReference type="InterPro" id="IPR000836">
    <property type="entry name" value="PRTase_dom"/>
</dbReference>
<dbReference type="Pfam" id="PF00156">
    <property type="entry name" value="Pribosyltran"/>
    <property type="match status" value="1"/>
</dbReference>